<organism evidence="1 2">
    <name type="scientific">Pisolithus microcarpus 441</name>
    <dbReference type="NCBI Taxonomy" id="765257"/>
    <lineage>
        <taxon>Eukaryota</taxon>
        <taxon>Fungi</taxon>
        <taxon>Dikarya</taxon>
        <taxon>Basidiomycota</taxon>
        <taxon>Agaricomycotina</taxon>
        <taxon>Agaricomycetes</taxon>
        <taxon>Agaricomycetidae</taxon>
        <taxon>Boletales</taxon>
        <taxon>Sclerodermatineae</taxon>
        <taxon>Pisolithaceae</taxon>
        <taxon>Pisolithus</taxon>
    </lineage>
</organism>
<dbReference type="HOGENOM" id="CLU_2782902_0_0_1"/>
<accession>A0A0C9YZ62</accession>
<dbReference type="OrthoDB" id="5587740at2759"/>
<dbReference type="STRING" id="765257.A0A0C9YZ62"/>
<protein>
    <submittedName>
        <fullName evidence="1">Uncharacterized protein</fullName>
    </submittedName>
</protein>
<dbReference type="Proteomes" id="UP000054018">
    <property type="component" value="Unassembled WGS sequence"/>
</dbReference>
<dbReference type="Gene3D" id="6.20.130.10">
    <property type="match status" value="1"/>
</dbReference>
<sequence>RAHSTPPYSWSNLWKKYHLHCRSHSSQLVIPAGGSTFTHWITSPRWRIVLTRDTTNHPIWCRLYSGRAV</sequence>
<dbReference type="AlphaFoldDB" id="A0A0C9YZ62"/>
<reference evidence="2" key="2">
    <citation type="submission" date="2015-01" db="EMBL/GenBank/DDBJ databases">
        <title>Evolutionary Origins and Diversification of the Mycorrhizal Mutualists.</title>
        <authorList>
            <consortium name="DOE Joint Genome Institute"/>
            <consortium name="Mycorrhizal Genomics Consortium"/>
            <person name="Kohler A."/>
            <person name="Kuo A."/>
            <person name="Nagy L.G."/>
            <person name="Floudas D."/>
            <person name="Copeland A."/>
            <person name="Barry K.W."/>
            <person name="Cichocki N."/>
            <person name="Veneault-Fourrey C."/>
            <person name="LaButti K."/>
            <person name="Lindquist E.A."/>
            <person name="Lipzen A."/>
            <person name="Lundell T."/>
            <person name="Morin E."/>
            <person name="Murat C."/>
            <person name="Riley R."/>
            <person name="Ohm R."/>
            <person name="Sun H."/>
            <person name="Tunlid A."/>
            <person name="Henrissat B."/>
            <person name="Grigoriev I.V."/>
            <person name="Hibbett D.S."/>
            <person name="Martin F."/>
        </authorList>
    </citation>
    <scope>NUCLEOTIDE SEQUENCE [LARGE SCALE GENOMIC DNA]</scope>
    <source>
        <strain evidence="2">441</strain>
    </source>
</reference>
<gene>
    <name evidence="1" type="ORF">PISMIDRAFT_103056</name>
</gene>
<dbReference type="EMBL" id="KN833744">
    <property type="protein sequence ID" value="KIK22016.1"/>
    <property type="molecule type" value="Genomic_DNA"/>
</dbReference>
<proteinExistence type="predicted"/>
<evidence type="ECO:0000313" key="1">
    <source>
        <dbReference type="EMBL" id="KIK22016.1"/>
    </source>
</evidence>
<reference evidence="1 2" key="1">
    <citation type="submission" date="2014-04" db="EMBL/GenBank/DDBJ databases">
        <authorList>
            <consortium name="DOE Joint Genome Institute"/>
            <person name="Kuo A."/>
            <person name="Kohler A."/>
            <person name="Costa M.D."/>
            <person name="Nagy L.G."/>
            <person name="Floudas D."/>
            <person name="Copeland A."/>
            <person name="Barry K.W."/>
            <person name="Cichocki N."/>
            <person name="Veneault-Fourrey C."/>
            <person name="LaButti K."/>
            <person name="Lindquist E.A."/>
            <person name="Lipzen A."/>
            <person name="Lundell T."/>
            <person name="Morin E."/>
            <person name="Murat C."/>
            <person name="Sun H."/>
            <person name="Tunlid A."/>
            <person name="Henrissat B."/>
            <person name="Grigoriev I.V."/>
            <person name="Hibbett D.S."/>
            <person name="Martin F."/>
            <person name="Nordberg H.P."/>
            <person name="Cantor M.N."/>
            <person name="Hua S.X."/>
        </authorList>
    </citation>
    <scope>NUCLEOTIDE SEQUENCE [LARGE SCALE GENOMIC DNA]</scope>
    <source>
        <strain evidence="1 2">441</strain>
    </source>
</reference>
<keyword evidence="2" id="KW-1185">Reference proteome</keyword>
<name>A0A0C9YZ62_9AGAM</name>
<feature type="non-terminal residue" evidence="1">
    <location>
        <position position="1"/>
    </location>
</feature>
<evidence type="ECO:0000313" key="2">
    <source>
        <dbReference type="Proteomes" id="UP000054018"/>
    </source>
</evidence>